<evidence type="ECO:0000313" key="15">
    <source>
        <dbReference type="Proteomes" id="UP000255326"/>
    </source>
</evidence>
<dbReference type="Pfam" id="PF05547">
    <property type="entry name" value="Peptidase_M6"/>
    <property type="match status" value="1"/>
</dbReference>
<evidence type="ECO:0000259" key="13">
    <source>
        <dbReference type="Pfam" id="PF20774"/>
    </source>
</evidence>
<dbReference type="Pfam" id="PF20774">
    <property type="entry name" value="InhA-like_VEG"/>
    <property type="match status" value="1"/>
</dbReference>
<feature type="domain" description="Immune inhibitor A-like metallopeptidase VEG" evidence="13">
    <location>
        <begin position="633"/>
        <end position="792"/>
    </location>
</feature>
<evidence type="ECO:0000256" key="3">
    <source>
        <dbReference type="ARBA" id="ARBA00022525"/>
    </source>
</evidence>
<keyword evidence="7" id="KW-0378">Hydrolase</keyword>
<dbReference type="PANTHER" id="PTHR13062:SF12">
    <property type="entry name" value="ALPHA-2-MACROGLOBULIN DOMAIN-CONTAINING PROTEIN"/>
    <property type="match status" value="1"/>
</dbReference>
<dbReference type="GO" id="GO:0046872">
    <property type="term" value="F:metal ion binding"/>
    <property type="evidence" value="ECO:0007669"/>
    <property type="project" value="UniProtKB-KW"/>
</dbReference>
<feature type="chain" id="PRO_5038720711" evidence="11">
    <location>
        <begin position="22"/>
        <end position="796"/>
    </location>
</feature>
<comment type="subcellular location">
    <subcellularLocation>
        <location evidence="2">Secreted</location>
    </subcellularLocation>
</comment>
<dbReference type="AlphaFoldDB" id="A0A370GM27"/>
<evidence type="ECO:0000256" key="1">
    <source>
        <dbReference type="ARBA" id="ARBA00001947"/>
    </source>
</evidence>
<evidence type="ECO:0000256" key="6">
    <source>
        <dbReference type="ARBA" id="ARBA00022729"/>
    </source>
</evidence>
<dbReference type="InterPro" id="IPR048665">
    <property type="entry name" value="InhA-like_VEG"/>
</dbReference>
<evidence type="ECO:0000256" key="11">
    <source>
        <dbReference type="SAM" id="SignalP"/>
    </source>
</evidence>
<dbReference type="PANTHER" id="PTHR13062">
    <property type="entry name" value="COLLAGENASE"/>
    <property type="match status" value="1"/>
</dbReference>
<name>A0A370GM27_9BACI</name>
<dbReference type="InterPro" id="IPR008757">
    <property type="entry name" value="Peptidase_M6-like_domain"/>
</dbReference>
<evidence type="ECO:0000256" key="8">
    <source>
        <dbReference type="ARBA" id="ARBA00022833"/>
    </source>
</evidence>
<evidence type="ECO:0000256" key="7">
    <source>
        <dbReference type="ARBA" id="ARBA00022801"/>
    </source>
</evidence>
<dbReference type="GO" id="GO:0006508">
    <property type="term" value="P:proteolysis"/>
    <property type="evidence" value="ECO:0007669"/>
    <property type="project" value="UniProtKB-KW"/>
</dbReference>
<comment type="caution">
    <text evidence="14">The sequence shown here is derived from an EMBL/GenBank/DDBJ whole genome shotgun (WGS) entry which is preliminary data.</text>
</comment>
<comment type="cofactor">
    <cofactor evidence="1">
        <name>Zn(2+)</name>
        <dbReference type="ChEBI" id="CHEBI:29105"/>
    </cofactor>
</comment>
<keyword evidence="4 14" id="KW-0645">Protease</keyword>
<evidence type="ECO:0000256" key="2">
    <source>
        <dbReference type="ARBA" id="ARBA00004613"/>
    </source>
</evidence>
<evidence type="ECO:0000256" key="9">
    <source>
        <dbReference type="ARBA" id="ARBA00023049"/>
    </source>
</evidence>
<evidence type="ECO:0000256" key="10">
    <source>
        <dbReference type="SAM" id="MobiDB-lite"/>
    </source>
</evidence>
<feature type="region of interest" description="Disordered" evidence="10">
    <location>
        <begin position="99"/>
        <end position="120"/>
    </location>
</feature>
<keyword evidence="6 11" id="KW-0732">Signal</keyword>
<dbReference type="RefSeq" id="WP_158538357.1">
    <property type="nucleotide sequence ID" value="NZ_QQAY01000003.1"/>
</dbReference>
<protein>
    <submittedName>
        <fullName evidence="14">Antibacterial peptide protease</fullName>
    </submittedName>
</protein>
<keyword evidence="15" id="KW-1185">Reference proteome</keyword>
<dbReference type="PIRSF" id="PIRSF007519">
    <property type="entry name" value="Protease_InhA"/>
    <property type="match status" value="1"/>
</dbReference>
<evidence type="ECO:0000256" key="4">
    <source>
        <dbReference type="ARBA" id="ARBA00022670"/>
    </source>
</evidence>
<dbReference type="GO" id="GO:0005576">
    <property type="term" value="C:extracellular region"/>
    <property type="evidence" value="ECO:0007669"/>
    <property type="project" value="UniProtKB-SubCell"/>
</dbReference>
<dbReference type="Proteomes" id="UP000255326">
    <property type="component" value="Unassembled WGS sequence"/>
</dbReference>
<keyword evidence="5" id="KW-0479">Metal-binding</keyword>
<dbReference type="NCBIfam" id="TIGR03296">
    <property type="entry name" value="M6dom_TIGR03296"/>
    <property type="match status" value="1"/>
</dbReference>
<feature type="domain" description="Peptidase M6-like" evidence="12">
    <location>
        <begin position="148"/>
        <end position="430"/>
    </location>
</feature>
<gene>
    <name evidence="14" type="ORF">DFR59_103422</name>
</gene>
<evidence type="ECO:0000259" key="12">
    <source>
        <dbReference type="Pfam" id="PF05547"/>
    </source>
</evidence>
<dbReference type="EMBL" id="QQAY01000003">
    <property type="protein sequence ID" value="RDI44349.1"/>
    <property type="molecule type" value="Genomic_DNA"/>
</dbReference>
<proteinExistence type="predicted"/>
<feature type="signal peptide" evidence="11">
    <location>
        <begin position="1"/>
        <end position="21"/>
    </location>
</feature>
<dbReference type="InterPro" id="IPR012300">
    <property type="entry name" value="Pept_M6_InhA"/>
</dbReference>
<accession>A0A370GM27</accession>
<evidence type="ECO:0000313" key="14">
    <source>
        <dbReference type="EMBL" id="RDI44349.1"/>
    </source>
</evidence>
<dbReference type="Pfam" id="PF20773">
    <property type="entry name" value="InhA-like_MAM"/>
    <property type="match status" value="1"/>
</dbReference>
<keyword evidence="8" id="KW-0862">Zinc</keyword>
<keyword evidence="9" id="KW-0482">Metalloprotease</keyword>
<sequence>MKAKKVLSMAMVAALSLGAFALPGSSYGKQAEVKTAAAQSASSDYSNGGPVDLAVANQDKLIEMLKKDGVISKNATAEEAEKAVNKFLQKKAKSVQLNGTTDGELKKDQEKVKDKAKENLKKHKGITQGKGTKKGHTKDKVDNVKEEKFNGSERKDKVLVLMVEYPDFPHNNIGPDESDMYYKDYTQQHYQDMIFGDDGYTGPDGQKFISVKQFYEQQSGGSYTIDGQVGGWYMAQHPAAYYGGNGASGSDANARGLVKEALAAAAKDPNVNLADYDQEDRYDLDGDGNLREPDGLVDHLMVIHSSVGEEAGGGQLGEDAIWSHRWNLGNPSPIEGTTANVPYWGGSMAAYDYTIEPADGAAGVFAHEYGHDLGLPDEYDTQYTGAGEAIGYWSIMASGSWSGDVPGTEPSGFSAWSKEFLQAAHGGNWLKAAEVNLEDLDKNGMEALLDQANTKGTNLDALRVNLPKKETVVNTPYSGDNEYFSGSGNNLDNSLTFDLDLTNGTSAALNFKTWYQIEKDWDYASVQVREKGTKDWATVAGNITTTADPNGQNPGEGITGSSDGWVDAQFDLSAFAGKNMEVKLNYLTDVAAAEPGFYVDDLSATVDGQVVLADNADGDQAVALDGFAKNNGIKLTDHYYLLEWRNHQGVDTGLAHLRRGNSLMEYDPGLVVWYVDENYDDNWTGVHPGDGFLGVVDADQHALSWSDKTVASTRYQIHDAAFNISKADKMFLDYTDLLGITMKDNQTKENPLFDDSNNYSNKALPDAGRNVPDYGLKIRVVGESSDQSVGKVLIYK</sequence>
<dbReference type="GO" id="GO:0008237">
    <property type="term" value="F:metallopeptidase activity"/>
    <property type="evidence" value="ECO:0007669"/>
    <property type="project" value="UniProtKB-KW"/>
</dbReference>
<reference evidence="14 15" key="1">
    <citation type="submission" date="2018-07" db="EMBL/GenBank/DDBJ databases">
        <title>Genomic Encyclopedia of Type Strains, Phase IV (KMG-IV): sequencing the most valuable type-strain genomes for metagenomic binning, comparative biology and taxonomic classification.</title>
        <authorList>
            <person name="Goeker M."/>
        </authorList>
    </citation>
    <scope>NUCLEOTIDE SEQUENCE [LARGE SCALE GENOMIC DNA]</scope>
    <source>
        <strain evidence="14 15">DSM 25281</strain>
    </source>
</reference>
<dbReference type="OrthoDB" id="275270at2"/>
<organism evidence="14 15">
    <name type="scientific">Falsibacillus pallidus</name>
    <dbReference type="NCBI Taxonomy" id="493781"/>
    <lineage>
        <taxon>Bacteria</taxon>
        <taxon>Bacillati</taxon>
        <taxon>Bacillota</taxon>
        <taxon>Bacilli</taxon>
        <taxon>Bacillales</taxon>
        <taxon>Bacillaceae</taxon>
        <taxon>Falsibacillus</taxon>
    </lineage>
</organism>
<feature type="compositionally biased region" description="Basic and acidic residues" evidence="10">
    <location>
        <begin position="103"/>
        <end position="119"/>
    </location>
</feature>
<keyword evidence="3" id="KW-0964">Secreted</keyword>
<evidence type="ECO:0000256" key="5">
    <source>
        <dbReference type="ARBA" id="ARBA00022723"/>
    </source>
</evidence>
<dbReference type="SUPFAM" id="SSF55486">
    <property type="entry name" value="Metalloproteases ('zincins'), catalytic domain"/>
    <property type="match status" value="1"/>
</dbReference>